<dbReference type="WBParaSite" id="PTRK_0001715500.1">
    <property type="protein sequence ID" value="PTRK_0001715500.1"/>
    <property type="gene ID" value="PTRK_0001715500"/>
</dbReference>
<proteinExistence type="predicted"/>
<evidence type="ECO:0000313" key="2">
    <source>
        <dbReference type="Proteomes" id="UP000038045"/>
    </source>
</evidence>
<organism evidence="2 3">
    <name type="scientific">Parastrongyloides trichosuri</name>
    <name type="common">Possum-specific nematode worm</name>
    <dbReference type="NCBI Taxonomy" id="131310"/>
    <lineage>
        <taxon>Eukaryota</taxon>
        <taxon>Metazoa</taxon>
        <taxon>Ecdysozoa</taxon>
        <taxon>Nematoda</taxon>
        <taxon>Chromadorea</taxon>
        <taxon>Rhabditida</taxon>
        <taxon>Tylenchina</taxon>
        <taxon>Panagrolaimomorpha</taxon>
        <taxon>Strongyloidoidea</taxon>
        <taxon>Strongyloididae</taxon>
        <taxon>Parastrongyloides</taxon>
    </lineage>
</organism>
<dbReference type="STRING" id="131310.A0A0N5A5W4"/>
<dbReference type="Proteomes" id="UP000038045">
    <property type="component" value="Unplaced"/>
</dbReference>
<sequence>MDLNELAVLELPIEETPNELPPDLTIFHSSKVPYLQTNPIGITLAKPLLSDASINDESWSNLQSKYGRCKGPEFSAPGFSDVFFKQMKKPNQIRDCLLSKVQDHCLQAMAIMTNLYSQGQPTGPAVIGLGHMKNTHDLLLSIRRHSALRAFNGNIHLSRPFPLKTTDTTTRADGSTRLNIITGELESHLKDLIRPDKDSLIGSLNRTPDPTTNRREDTQTKTLNWGMFPSILNLARPYGHPLHTIPRFLAM</sequence>
<feature type="compositionally biased region" description="Polar residues" evidence="1">
    <location>
        <begin position="202"/>
        <end position="211"/>
    </location>
</feature>
<protein>
    <submittedName>
        <fullName evidence="3">Reverse transcriptase domain-containing protein</fullName>
    </submittedName>
</protein>
<keyword evidence="2" id="KW-1185">Reference proteome</keyword>
<dbReference type="AlphaFoldDB" id="A0A0N5A5W4"/>
<evidence type="ECO:0000256" key="1">
    <source>
        <dbReference type="SAM" id="MobiDB-lite"/>
    </source>
</evidence>
<name>A0A0N5A5W4_PARTI</name>
<reference evidence="3" key="1">
    <citation type="submission" date="2017-02" db="UniProtKB">
        <authorList>
            <consortium name="WormBaseParasite"/>
        </authorList>
    </citation>
    <scope>IDENTIFICATION</scope>
</reference>
<feature type="region of interest" description="Disordered" evidence="1">
    <location>
        <begin position="199"/>
        <end position="219"/>
    </location>
</feature>
<accession>A0A0N5A5W4</accession>
<evidence type="ECO:0000313" key="3">
    <source>
        <dbReference type="WBParaSite" id="PTRK_0001715500.1"/>
    </source>
</evidence>